<evidence type="ECO:0000313" key="3">
    <source>
        <dbReference type="Proteomes" id="UP000193719"/>
    </source>
</evidence>
<keyword evidence="1" id="KW-1133">Transmembrane helix</keyword>
<dbReference type="EMBL" id="MCFH01000013">
    <property type="protein sequence ID" value="ORX53460.1"/>
    <property type="molecule type" value="Genomic_DNA"/>
</dbReference>
<proteinExistence type="predicted"/>
<keyword evidence="1" id="KW-0472">Membrane</keyword>
<evidence type="ECO:0000256" key="1">
    <source>
        <dbReference type="SAM" id="Phobius"/>
    </source>
</evidence>
<comment type="caution">
    <text evidence="2">The sequence shown here is derived from an EMBL/GenBank/DDBJ whole genome shotgun (WGS) entry which is preliminary data.</text>
</comment>
<dbReference type="AlphaFoldDB" id="A0A1Y1VDI9"/>
<keyword evidence="3" id="KW-1185">Reference proteome</keyword>
<feature type="transmembrane region" description="Helical" evidence="1">
    <location>
        <begin position="21"/>
        <end position="46"/>
    </location>
</feature>
<accession>A0A1Y1VDI9</accession>
<reference evidence="2 3" key="2">
    <citation type="submission" date="2016-08" db="EMBL/GenBank/DDBJ databases">
        <title>Pervasive Adenine N6-methylation of Active Genes in Fungi.</title>
        <authorList>
            <consortium name="DOE Joint Genome Institute"/>
            <person name="Mondo S.J."/>
            <person name="Dannebaum R.O."/>
            <person name="Kuo R.C."/>
            <person name="Labutti K."/>
            <person name="Haridas S."/>
            <person name="Kuo A."/>
            <person name="Salamov A."/>
            <person name="Ahrendt S.R."/>
            <person name="Lipzen A."/>
            <person name="Sullivan W."/>
            <person name="Andreopoulos W.B."/>
            <person name="Clum A."/>
            <person name="Lindquist E."/>
            <person name="Daum C."/>
            <person name="Ramamoorthy G.K."/>
            <person name="Gryganskyi A."/>
            <person name="Culley D."/>
            <person name="Magnuson J.K."/>
            <person name="James T.Y."/>
            <person name="O'Malley M.A."/>
            <person name="Stajich J.E."/>
            <person name="Spatafora J.W."/>
            <person name="Visel A."/>
            <person name="Grigoriev I.V."/>
        </authorList>
    </citation>
    <scope>NUCLEOTIDE SEQUENCE [LARGE SCALE GENOMIC DNA]</scope>
    <source>
        <strain evidence="3">finn</strain>
    </source>
</reference>
<dbReference type="Proteomes" id="UP000193719">
    <property type="component" value="Unassembled WGS sequence"/>
</dbReference>
<keyword evidence="1" id="KW-0812">Transmembrane</keyword>
<sequence>MNTTLYEKRCFKKLNKLFFETCLYQFLNIFTLFQIFLLSDSKWILVKLIPKKNRFFEILNFISKTSLLQISFNILSAFVILWIYYTISPNQKIFLNAIKFVDHKELDFLIVFSVYIGIFYGFNYSLYNRCKLEFPKFMVKKFLNNYSLYILKYLYYIYIYI</sequence>
<gene>
    <name evidence="2" type="ORF">BCR36DRAFT_403651</name>
</gene>
<name>A0A1Y1VDI9_9FUNG</name>
<feature type="transmembrane region" description="Helical" evidence="1">
    <location>
        <begin position="66"/>
        <end position="85"/>
    </location>
</feature>
<reference evidence="2 3" key="1">
    <citation type="submission" date="2016-08" db="EMBL/GenBank/DDBJ databases">
        <title>Genomes of anaerobic fungi encode conserved fungal cellulosomes for biomass hydrolysis.</title>
        <authorList>
            <consortium name="DOE Joint Genome Institute"/>
            <person name="Haitjema C.H."/>
            <person name="Gilmore S.P."/>
            <person name="Henske J.K."/>
            <person name="Solomon K.V."/>
            <person name="De Groot R."/>
            <person name="Kuo A."/>
            <person name="Mondo S.J."/>
            <person name="Salamov A.A."/>
            <person name="Labutti K."/>
            <person name="Zhao Z."/>
            <person name="Chiniquy J."/>
            <person name="Barry K."/>
            <person name="Brewer H.M."/>
            <person name="Purvine S.O."/>
            <person name="Wright A.T."/>
            <person name="Boxma B."/>
            <person name="Van Alen T."/>
            <person name="Hackstein J.H."/>
            <person name="Baker S.E."/>
            <person name="Grigoriev I.V."/>
            <person name="O'Malley M.A."/>
        </authorList>
    </citation>
    <scope>NUCLEOTIDE SEQUENCE [LARGE SCALE GENOMIC DNA]</scope>
    <source>
        <strain evidence="3">finn</strain>
    </source>
</reference>
<organism evidence="2 3">
    <name type="scientific">Piromyces finnis</name>
    <dbReference type="NCBI Taxonomy" id="1754191"/>
    <lineage>
        <taxon>Eukaryota</taxon>
        <taxon>Fungi</taxon>
        <taxon>Fungi incertae sedis</taxon>
        <taxon>Chytridiomycota</taxon>
        <taxon>Chytridiomycota incertae sedis</taxon>
        <taxon>Neocallimastigomycetes</taxon>
        <taxon>Neocallimastigales</taxon>
        <taxon>Neocallimastigaceae</taxon>
        <taxon>Piromyces</taxon>
    </lineage>
</organism>
<dbReference type="OrthoDB" id="67850at2759"/>
<feature type="transmembrane region" description="Helical" evidence="1">
    <location>
        <begin position="106"/>
        <end position="122"/>
    </location>
</feature>
<protein>
    <submittedName>
        <fullName evidence="2">Uncharacterized protein</fullName>
    </submittedName>
</protein>
<feature type="transmembrane region" description="Helical" evidence="1">
    <location>
        <begin position="142"/>
        <end position="160"/>
    </location>
</feature>
<evidence type="ECO:0000313" key="2">
    <source>
        <dbReference type="EMBL" id="ORX53460.1"/>
    </source>
</evidence>